<evidence type="ECO:0000313" key="3">
    <source>
        <dbReference type="Proteomes" id="UP000038802"/>
    </source>
</evidence>
<dbReference type="Proteomes" id="UP000038802">
    <property type="component" value="Unassembled WGS sequence"/>
</dbReference>
<sequence>MPRRNSARSPGTVRNARRSDTGSSSLVRGTTHGEVR</sequence>
<accession>A0A0U0R5P0</accession>
<dbReference type="AlphaFoldDB" id="A0A0U0R5P0"/>
<evidence type="ECO:0000313" key="2">
    <source>
        <dbReference type="EMBL" id="COV79382.1"/>
    </source>
</evidence>
<evidence type="ECO:0000256" key="1">
    <source>
        <dbReference type="SAM" id="MobiDB-lite"/>
    </source>
</evidence>
<proteinExistence type="predicted"/>
<name>A0A0U0R5P0_MYCTX</name>
<protein>
    <submittedName>
        <fullName evidence="2">Uncharacterized protein</fullName>
    </submittedName>
</protein>
<organism evidence="2 3">
    <name type="scientific">Mycobacterium tuberculosis</name>
    <dbReference type="NCBI Taxonomy" id="1773"/>
    <lineage>
        <taxon>Bacteria</taxon>
        <taxon>Bacillati</taxon>
        <taxon>Actinomycetota</taxon>
        <taxon>Actinomycetes</taxon>
        <taxon>Mycobacteriales</taxon>
        <taxon>Mycobacteriaceae</taxon>
        <taxon>Mycobacterium</taxon>
        <taxon>Mycobacterium tuberculosis complex</taxon>
    </lineage>
</organism>
<reference evidence="3" key="1">
    <citation type="submission" date="2015-03" db="EMBL/GenBank/DDBJ databases">
        <authorList>
            <consortium name="Pathogen Informatics"/>
        </authorList>
    </citation>
    <scope>NUCLEOTIDE SEQUENCE [LARGE SCALE GENOMIC DNA]</scope>
    <source>
        <strain evidence="3">K00500041</strain>
    </source>
</reference>
<gene>
    <name evidence="2" type="ORF">ERS007703_02067</name>
</gene>
<dbReference type="EMBL" id="CSAE01000204">
    <property type="protein sequence ID" value="COV79382.1"/>
    <property type="molecule type" value="Genomic_DNA"/>
</dbReference>
<feature type="region of interest" description="Disordered" evidence="1">
    <location>
        <begin position="1"/>
        <end position="36"/>
    </location>
</feature>